<accession>A0A0A9HG97</accession>
<proteinExistence type="predicted"/>
<name>A0A0A9HG97_ARUDO</name>
<dbReference type="AlphaFoldDB" id="A0A0A9HG97"/>
<reference evidence="1" key="2">
    <citation type="journal article" date="2015" name="Data Brief">
        <title>Shoot transcriptome of the giant reed, Arundo donax.</title>
        <authorList>
            <person name="Barrero R.A."/>
            <person name="Guerrero F.D."/>
            <person name="Moolhuijzen P."/>
            <person name="Goolsby J.A."/>
            <person name="Tidwell J."/>
            <person name="Bellgard S.E."/>
            <person name="Bellgard M.I."/>
        </authorList>
    </citation>
    <scope>NUCLEOTIDE SEQUENCE</scope>
    <source>
        <tissue evidence="1">Shoot tissue taken approximately 20 cm above the soil surface</tissue>
    </source>
</reference>
<evidence type="ECO:0000313" key="1">
    <source>
        <dbReference type="EMBL" id="JAE33891.1"/>
    </source>
</evidence>
<dbReference type="PROSITE" id="PS51257">
    <property type="entry name" value="PROKAR_LIPOPROTEIN"/>
    <property type="match status" value="1"/>
</dbReference>
<sequence length="168" mass="18286">MLRRLNPLFLIPLHNRRHLLSRVIAMGLHVATCGCLATSLGLELASSTALAAPPHLLFLLLPPSPPTTPSHRRLKSPPPLLGATHRRCAVSPRQNWWWARVHGAPNCTYPRLPPPIRCAGTSSLTLGLGFGAHGHCCCRCSSSSPAVERAGSRPCYSSRWCLPVVVWL</sequence>
<protein>
    <submittedName>
        <fullName evidence="1">Uncharacterized protein</fullName>
    </submittedName>
</protein>
<organism evidence="1">
    <name type="scientific">Arundo donax</name>
    <name type="common">Giant reed</name>
    <name type="synonym">Donax arundinaceus</name>
    <dbReference type="NCBI Taxonomy" id="35708"/>
    <lineage>
        <taxon>Eukaryota</taxon>
        <taxon>Viridiplantae</taxon>
        <taxon>Streptophyta</taxon>
        <taxon>Embryophyta</taxon>
        <taxon>Tracheophyta</taxon>
        <taxon>Spermatophyta</taxon>
        <taxon>Magnoliopsida</taxon>
        <taxon>Liliopsida</taxon>
        <taxon>Poales</taxon>
        <taxon>Poaceae</taxon>
        <taxon>PACMAD clade</taxon>
        <taxon>Arundinoideae</taxon>
        <taxon>Arundineae</taxon>
        <taxon>Arundo</taxon>
    </lineage>
</organism>
<dbReference type="EMBL" id="GBRH01164005">
    <property type="protein sequence ID" value="JAE33891.1"/>
    <property type="molecule type" value="Transcribed_RNA"/>
</dbReference>
<reference evidence="1" key="1">
    <citation type="submission" date="2014-09" db="EMBL/GenBank/DDBJ databases">
        <authorList>
            <person name="Magalhaes I.L.F."/>
            <person name="Oliveira U."/>
            <person name="Santos F.R."/>
            <person name="Vidigal T.H.D.A."/>
            <person name="Brescovit A.D."/>
            <person name="Santos A.J."/>
        </authorList>
    </citation>
    <scope>NUCLEOTIDE SEQUENCE</scope>
    <source>
        <tissue evidence="1">Shoot tissue taken approximately 20 cm above the soil surface</tissue>
    </source>
</reference>